<comment type="caution">
    <text evidence="3">The sequence shown here is derived from an EMBL/GenBank/DDBJ whole genome shotgun (WGS) entry which is preliminary data.</text>
</comment>
<evidence type="ECO:0000259" key="2">
    <source>
        <dbReference type="Pfam" id="PF13439"/>
    </source>
</evidence>
<organism evidence="3 4">
    <name type="scientific">Parabacteroides distasonis CL09T03C24</name>
    <dbReference type="NCBI Taxonomy" id="999417"/>
    <lineage>
        <taxon>Bacteria</taxon>
        <taxon>Pseudomonadati</taxon>
        <taxon>Bacteroidota</taxon>
        <taxon>Bacteroidia</taxon>
        <taxon>Bacteroidales</taxon>
        <taxon>Tannerellaceae</taxon>
        <taxon>Parabacteroides</taxon>
    </lineage>
</organism>
<dbReference type="GO" id="GO:0016757">
    <property type="term" value="F:glycosyltransferase activity"/>
    <property type="evidence" value="ECO:0007669"/>
    <property type="project" value="InterPro"/>
</dbReference>
<dbReference type="PANTHER" id="PTHR45947">
    <property type="entry name" value="SULFOQUINOVOSYL TRANSFERASE SQD2"/>
    <property type="match status" value="1"/>
</dbReference>
<reference evidence="3 4" key="1">
    <citation type="submission" date="2012-02" db="EMBL/GenBank/DDBJ databases">
        <title>The Genome Sequence of Parabacteroides distasonis CL09T03C24.</title>
        <authorList>
            <consortium name="The Broad Institute Genome Sequencing Platform"/>
            <person name="Earl A."/>
            <person name="Ward D."/>
            <person name="Feldgarden M."/>
            <person name="Gevers D."/>
            <person name="Zitomersky N.L."/>
            <person name="Coyne M.J."/>
            <person name="Comstock L.E."/>
            <person name="Young S.K."/>
            <person name="Zeng Q."/>
            <person name="Gargeya S."/>
            <person name="Fitzgerald M."/>
            <person name="Haas B."/>
            <person name="Abouelleil A."/>
            <person name="Alvarado L."/>
            <person name="Arachchi H.M."/>
            <person name="Berlin A."/>
            <person name="Chapman S.B."/>
            <person name="Gearin G."/>
            <person name="Goldberg J."/>
            <person name="Griggs A."/>
            <person name="Gujja S."/>
            <person name="Hansen M."/>
            <person name="Heiman D."/>
            <person name="Howarth C."/>
            <person name="Larimer J."/>
            <person name="Lui A."/>
            <person name="MacDonald P.J.P."/>
            <person name="McCowen C."/>
            <person name="Montmayeur A."/>
            <person name="Murphy C."/>
            <person name="Neiman D."/>
            <person name="Pearson M."/>
            <person name="Priest M."/>
            <person name="Roberts A."/>
            <person name="Saif S."/>
            <person name="Shea T."/>
            <person name="Sisk P."/>
            <person name="Stolte C."/>
            <person name="Sykes S."/>
            <person name="Wortman J."/>
            <person name="Nusbaum C."/>
            <person name="Birren B."/>
        </authorList>
    </citation>
    <scope>NUCLEOTIDE SEQUENCE [LARGE SCALE GENOMIC DNA]</scope>
    <source>
        <strain evidence="3 4">CL09T03C24</strain>
    </source>
</reference>
<accession>A0AAD2TNT7</accession>
<dbReference type="Gene3D" id="3.40.50.2000">
    <property type="entry name" value="Glycogen Phosphorylase B"/>
    <property type="match status" value="2"/>
</dbReference>
<sequence length="371" mass="42318">MRILHLGKYYSPVKGGIESTSKYIVDYLSDYEHCVLCFNDKFESKQDIVDGTSVLRTSTIAVIKSQPISLSYMTLLKKKIDEFQPEIIHFHYPNPLVALYILIVVPKNIKLVVHWHSDVVAQKSIHKLVKPIELKLVKRADAIITTSPLYGPASDILRLYQKKIFVIASAIEKKNFTYDDATERKVKKLKAIYPYKIVFFIGRHVEYKGIRYLFDSVPHIKTPCHILIAGDGPLTEDLKKKYNYENIVWLGRIADEDVKSYLYASDIFAFPSVSRNEAFGLVLAEAMYCQLPAITFTIDGSGVNWVSLNSETGIEVSNSNALEFGNAIEKLLSNDALRDQYGRNAKRRVEENFLMEIVGPQYNQLYKSLKS</sequence>
<dbReference type="PANTHER" id="PTHR45947:SF3">
    <property type="entry name" value="SULFOQUINOVOSYL TRANSFERASE SQD2"/>
    <property type="match status" value="1"/>
</dbReference>
<dbReference type="Pfam" id="PF13439">
    <property type="entry name" value="Glyco_transf_4"/>
    <property type="match status" value="1"/>
</dbReference>
<dbReference type="InterPro" id="IPR001296">
    <property type="entry name" value="Glyco_trans_1"/>
</dbReference>
<name>A0AAD2TNT7_PARDI</name>
<dbReference type="EMBL" id="AGZN01000024">
    <property type="protein sequence ID" value="EKN25698.1"/>
    <property type="molecule type" value="Genomic_DNA"/>
</dbReference>
<dbReference type="RefSeq" id="WP_005866007.1">
    <property type="nucleotide sequence ID" value="NZ_JH976488.1"/>
</dbReference>
<evidence type="ECO:0000259" key="1">
    <source>
        <dbReference type="Pfam" id="PF00534"/>
    </source>
</evidence>
<dbReference type="InterPro" id="IPR028098">
    <property type="entry name" value="Glyco_trans_4-like_N"/>
</dbReference>
<dbReference type="InterPro" id="IPR050194">
    <property type="entry name" value="Glycosyltransferase_grp1"/>
</dbReference>
<dbReference type="SUPFAM" id="SSF53756">
    <property type="entry name" value="UDP-Glycosyltransferase/glycogen phosphorylase"/>
    <property type="match status" value="1"/>
</dbReference>
<feature type="domain" description="Glycosyltransferase subfamily 4-like N-terminal" evidence="2">
    <location>
        <begin position="15"/>
        <end position="148"/>
    </location>
</feature>
<feature type="domain" description="Glycosyl transferase family 1" evidence="1">
    <location>
        <begin position="187"/>
        <end position="348"/>
    </location>
</feature>
<evidence type="ECO:0000313" key="3">
    <source>
        <dbReference type="EMBL" id="EKN25698.1"/>
    </source>
</evidence>
<proteinExistence type="predicted"/>
<gene>
    <name evidence="3" type="ORF">HMPREF1059_02399</name>
</gene>
<dbReference type="Proteomes" id="UP000006262">
    <property type="component" value="Unassembled WGS sequence"/>
</dbReference>
<dbReference type="AlphaFoldDB" id="A0AAD2TNT7"/>
<evidence type="ECO:0000313" key="4">
    <source>
        <dbReference type="Proteomes" id="UP000006262"/>
    </source>
</evidence>
<evidence type="ECO:0008006" key="5">
    <source>
        <dbReference type="Google" id="ProtNLM"/>
    </source>
</evidence>
<dbReference type="Pfam" id="PF00534">
    <property type="entry name" value="Glycos_transf_1"/>
    <property type="match status" value="1"/>
</dbReference>
<protein>
    <recommendedName>
        <fullName evidence="5">Glycosyltransferase</fullName>
    </recommendedName>
</protein>